<proteinExistence type="predicted"/>
<sequence length="85" mass="9388">MEQGLEEEVEGILARIKPSLGGADVQLRDVSQGIVTLHYYRPLSNPSACHVDRTRTTKEIVTEVLEDQLKKVVPGFKKVTLLGEG</sequence>
<organism evidence="1">
    <name type="scientific">marine sediment metagenome</name>
    <dbReference type="NCBI Taxonomy" id="412755"/>
    <lineage>
        <taxon>unclassified sequences</taxon>
        <taxon>metagenomes</taxon>
        <taxon>ecological metagenomes</taxon>
    </lineage>
</organism>
<dbReference type="Gene3D" id="3.30.300.130">
    <property type="entry name" value="Fe-S cluster assembly (FSCA)"/>
    <property type="match status" value="1"/>
</dbReference>
<evidence type="ECO:0000313" key="1">
    <source>
        <dbReference type="EMBL" id="GAI25461.1"/>
    </source>
</evidence>
<dbReference type="EMBL" id="BARV01018948">
    <property type="protein sequence ID" value="GAI25461.1"/>
    <property type="molecule type" value="Genomic_DNA"/>
</dbReference>
<accession>X1N5H7</accession>
<reference evidence="1" key="1">
    <citation type="journal article" date="2014" name="Front. Microbiol.">
        <title>High frequency of phylogenetically diverse reductive dehalogenase-homologous genes in deep subseafloor sedimentary metagenomes.</title>
        <authorList>
            <person name="Kawai M."/>
            <person name="Futagami T."/>
            <person name="Toyoda A."/>
            <person name="Takaki Y."/>
            <person name="Nishi S."/>
            <person name="Hori S."/>
            <person name="Arai W."/>
            <person name="Tsubouchi T."/>
            <person name="Morono Y."/>
            <person name="Uchiyama I."/>
            <person name="Ito T."/>
            <person name="Fujiyama A."/>
            <person name="Inagaki F."/>
            <person name="Takami H."/>
        </authorList>
    </citation>
    <scope>NUCLEOTIDE SEQUENCE</scope>
    <source>
        <strain evidence="1">Expedition CK06-06</strain>
    </source>
</reference>
<gene>
    <name evidence="1" type="ORF">S06H3_31943</name>
</gene>
<name>X1N5H7_9ZZZZ</name>
<dbReference type="InterPro" id="IPR034904">
    <property type="entry name" value="FSCA_dom_sf"/>
</dbReference>
<comment type="caution">
    <text evidence="1">The sequence shown here is derived from an EMBL/GenBank/DDBJ whole genome shotgun (WGS) entry which is preliminary data.</text>
</comment>
<dbReference type="AlphaFoldDB" id="X1N5H7"/>
<protein>
    <recommendedName>
        <fullName evidence="2">NIF system FeS cluster assembly NifU C-terminal domain-containing protein</fullName>
    </recommendedName>
</protein>
<evidence type="ECO:0008006" key="2">
    <source>
        <dbReference type="Google" id="ProtNLM"/>
    </source>
</evidence>